<dbReference type="GO" id="GO:0050524">
    <property type="term" value="F:coenzyme-B sulfoethylthiotransferase activity"/>
    <property type="evidence" value="ECO:0007669"/>
    <property type="project" value="UniProtKB-EC"/>
</dbReference>
<evidence type="ECO:0000256" key="7">
    <source>
        <dbReference type="ARBA" id="ARBA00022994"/>
    </source>
</evidence>
<comment type="subunit">
    <text evidence="4">MCR is a hexamer of two alpha, two beta, and two gamma chains, forming a dimer of heterotrimers.</text>
</comment>
<dbReference type="EC" id="2.8.4.1" evidence="5"/>
<dbReference type="SUPFAM" id="SSF55088">
    <property type="entry name" value="Methyl-coenzyme M reductase subunits"/>
    <property type="match status" value="1"/>
</dbReference>
<evidence type="ECO:0000256" key="4">
    <source>
        <dbReference type="ARBA" id="ARBA00011155"/>
    </source>
</evidence>
<evidence type="ECO:0007829" key="11">
    <source>
        <dbReference type="PDB" id="7B1S"/>
    </source>
</evidence>
<reference evidence="11 12" key="2">
    <citation type="journal article" date="2021" name="Science">
        <title>Crystal structure of a key enzyme for anaerobic ethane activation.</title>
        <authorList>
            <person name="Hahn C.J."/>
            <person name="Lemaire O.N."/>
            <person name="Kahnt J."/>
            <person name="Engilberge S."/>
            <person name="Wegener G."/>
            <person name="Wagner T."/>
        </authorList>
    </citation>
    <scope>X-RAY CRYSTALLOGRAPHY (0.99 ANGSTROMS)</scope>
</reference>
<evidence type="ECO:0000313" key="9">
    <source>
        <dbReference type="EMBL" id="CAD7770276.1"/>
    </source>
</evidence>
<evidence type="ECO:0000256" key="1">
    <source>
        <dbReference type="ARBA" id="ARBA00001952"/>
    </source>
</evidence>
<dbReference type="InterPro" id="IPR036994">
    <property type="entry name" value="Me_CoM_Rdtase_gsu_sf"/>
</dbReference>
<comment type="pathway">
    <text evidence="2">One-carbon metabolism; methyl-coenzyme M reduction; methane from methyl-coenzyme M: step 1/1.</text>
</comment>
<dbReference type="PDB" id="7B1S">
    <property type="method" value="X-ray"/>
    <property type="resolution" value="0.99 A"/>
    <property type="chains" value="C/F=1-266"/>
</dbReference>
<reference evidence="10" key="1">
    <citation type="submission" date="2020-12" db="EMBL/GenBank/DDBJ databases">
        <authorList>
            <person name="Hahn"/>
            <person name="C.J."/>
            <person name="Laso-Perez"/>
            <person name="R."/>
            <person name="Vulcano"/>
            <person name="F."/>
            <person name="Vaziourakis"/>
            <person name="K.-M."/>
            <person name="Stokke"/>
            <person name="R."/>
            <person name="Steen"/>
            <person name="I.H."/>
            <person name="Teske"/>
            <person name="A."/>
            <person name="Boetius"/>
            <person name="A."/>
            <person name="Liebeke"/>
            <person name="M."/>
            <person name="Amann"/>
            <person name="R."/>
            <person name="Knittel"/>
            <person name="K. and Wegener. G."/>
        </authorList>
    </citation>
    <scope>NUCLEOTIDE SEQUENCE</scope>
    <source>
        <strain evidence="10">Gfbio:2ba61e4a-a911-483b-ba5e-e0ad8afd3b38:GoM-Arc1_E50</strain>
        <strain evidence="9">Gfbio:2ba61e4a-a911-483b-ba5e-e0ad8afd3b38:GoM-Arc1_E50_DN</strain>
    </source>
</reference>
<evidence type="ECO:0000256" key="3">
    <source>
        <dbReference type="ARBA" id="ARBA00008740"/>
    </source>
</evidence>
<comment type="cofactor">
    <cofactor evidence="1">
        <name>coenzyme F430</name>
        <dbReference type="ChEBI" id="CHEBI:60540"/>
    </cofactor>
</comment>
<evidence type="ECO:0000256" key="6">
    <source>
        <dbReference type="ARBA" id="ARBA00022679"/>
    </source>
</evidence>
<dbReference type="SMR" id="A0A7R9R6T0"/>
<evidence type="ECO:0000313" key="10">
    <source>
        <dbReference type="EMBL" id="CAD7773528.1"/>
    </source>
</evidence>
<protein>
    <recommendedName>
        <fullName evidence="5">coenzyme-B sulfoethylthiotransferase</fullName>
        <ecNumber evidence="5">2.8.4.1</ecNumber>
    </recommendedName>
</protein>
<keyword evidence="11 12" id="KW-0002">3D-structure</keyword>
<proteinExistence type="evidence at protein level"/>
<keyword evidence="6 10" id="KW-0808">Transferase</keyword>
<organism evidence="10">
    <name type="scientific">Candidatus Methanoperedenaceae archaeon GB50</name>
    <dbReference type="NCBI Taxonomy" id="2691038"/>
    <lineage>
        <taxon>Archaea</taxon>
        <taxon>Methanobacteriati</taxon>
        <taxon>Methanobacteriota</taxon>
        <taxon>Stenosarchaea group</taxon>
        <taxon>Methanomicrobia</taxon>
        <taxon>Methanosarcinales</taxon>
        <taxon>ANME-2 cluster</taxon>
        <taxon>Candidatus Methanoperedentaceae</taxon>
    </lineage>
</organism>
<dbReference type="EMBL" id="CAJIMI010000004">
    <property type="protein sequence ID" value="CAD7770276.1"/>
    <property type="molecule type" value="Genomic_DNA"/>
</dbReference>
<comment type="catalytic activity">
    <reaction evidence="8">
        <text>coenzyme B + methyl-coenzyme M = methane + coenzyme M-coenzyme B heterodisulfide</text>
        <dbReference type="Rhea" id="RHEA:12532"/>
        <dbReference type="ChEBI" id="CHEBI:16183"/>
        <dbReference type="ChEBI" id="CHEBI:58286"/>
        <dbReference type="ChEBI" id="CHEBI:58411"/>
        <dbReference type="ChEBI" id="CHEBI:58596"/>
        <dbReference type="EC" id="2.8.4.1"/>
    </reaction>
    <physiologicalReaction direction="left-to-right" evidence="8">
        <dbReference type="Rhea" id="RHEA:12533"/>
    </physiologicalReaction>
</comment>
<evidence type="ECO:0000256" key="5">
    <source>
        <dbReference type="ARBA" id="ARBA00013271"/>
    </source>
</evidence>
<dbReference type="Proteomes" id="UP000603930">
    <property type="component" value="Unassembled WGS sequence"/>
</dbReference>
<dbReference type="InterPro" id="IPR003178">
    <property type="entry name" value="Me_CoM_Rdtase_gsu"/>
</dbReference>
<sequence length="266" mass="30536">MVYQRQFLPADDRVTKNRKKVVDPSVKLEKIRTLSDKDFLTLIGHRHLGEAYRSVNPPLAEIGEPEDPIRELVPPTEGAKAGDRVCTIIMTDSVYNPPIAHYTRAWMYHNRFRGIDNGVYSGRVTLEMRERDLEEACRTLFETEICDASRDQVRQYTCTGHSCRLDPDGMMFDPIERCIMSGGNVVYQKDSFGNPVDTPINMGKPLSEEELIERTVVYRTDRGEPMTREGDPGAPDEEVREALQWSRRIQWLRMLGNMVPDKIKGM</sequence>
<dbReference type="NCBIfam" id="TIGR03259">
    <property type="entry name" value="met_CoM_red_gam"/>
    <property type="match status" value="1"/>
</dbReference>
<evidence type="ECO:0000256" key="8">
    <source>
        <dbReference type="ARBA" id="ARBA00047772"/>
    </source>
</evidence>
<accession>A0A7R9R6T0</accession>
<gene>
    <name evidence="10" type="primary">mcrG</name>
    <name evidence="10" type="ORF">FHEFKHOI_01411</name>
    <name evidence="9" type="ORF">KBONHNOK_00311</name>
</gene>
<comment type="similarity">
    <text evidence="3">Belongs to the methyl-coenzyme M reductase gamma subunit family.</text>
</comment>
<dbReference type="Pfam" id="PF02240">
    <property type="entry name" value="MCR_gamma"/>
    <property type="match status" value="1"/>
</dbReference>
<keyword evidence="7" id="KW-0484">Methanogenesis</keyword>
<dbReference type="Proteomes" id="UP000595727">
    <property type="component" value="Chromosome 1"/>
</dbReference>
<evidence type="ECO:0007829" key="12">
    <source>
        <dbReference type="PDB" id="7B2C"/>
    </source>
</evidence>
<dbReference type="PDB" id="7B2C">
    <property type="method" value="X-ray"/>
    <property type="resolution" value="1.80 A"/>
    <property type="chains" value="C/F=1-266"/>
</dbReference>
<dbReference type="AlphaFoldDB" id="A0A7R9R6T0"/>
<name>A0A7R9R6T0_9EURY</name>
<dbReference type="InterPro" id="IPR009024">
    <property type="entry name" value="Me_CoM_Rdtase_Fd-like_fold"/>
</dbReference>
<dbReference type="EMBL" id="LR991654">
    <property type="protein sequence ID" value="CAD7773528.1"/>
    <property type="molecule type" value="Genomic_DNA"/>
</dbReference>
<evidence type="ECO:0000256" key="2">
    <source>
        <dbReference type="ARBA" id="ARBA00005149"/>
    </source>
</evidence>
<dbReference type="UniPathway" id="UPA00646">
    <property type="reaction ID" value="UER00699"/>
</dbReference>
<dbReference type="GO" id="GO:0015948">
    <property type="term" value="P:methanogenesis"/>
    <property type="evidence" value="ECO:0007669"/>
    <property type="project" value="UniProtKB-KW"/>
</dbReference>
<dbReference type="Gene3D" id="3.90.320.20">
    <property type="entry name" value="Methyl-coenzyme M reductase, gamma subunit"/>
    <property type="match status" value="1"/>
</dbReference>